<organism evidence="2 3">
    <name type="scientific">Phyllosticta citriasiana</name>
    <dbReference type="NCBI Taxonomy" id="595635"/>
    <lineage>
        <taxon>Eukaryota</taxon>
        <taxon>Fungi</taxon>
        <taxon>Dikarya</taxon>
        <taxon>Ascomycota</taxon>
        <taxon>Pezizomycotina</taxon>
        <taxon>Dothideomycetes</taxon>
        <taxon>Dothideomycetes incertae sedis</taxon>
        <taxon>Botryosphaeriales</taxon>
        <taxon>Phyllostictaceae</taxon>
        <taxon>Phyllosticta</taxon>
    </lineage>
</organism>
<sequence length="293" mass="31993">MKRQRAVPSALIHSVGTMRWPSPSQVQASRQAGINSTSWSSQLAKQNRRSLKCTQVSPCSKNTSPLASLPITGSISICRPDANMQPTNQPTNQPNKAPDDGRQSDGSEAGMGVWLGTRAATWYRKEERGKYLGRQAICWAFCCAYMYACIAILSRIGHGRWVHGLSCRAKCDGQGSNFNRRQTADCTKGTWDGNDGRPCVSAVHVCMRVAGASQAKAGVGAWLRGCVVVSKRGGRGKWKIKKHGRRRGEALGAPKRADVCAASRGRTGATMSKKRAYGRERGIIAIIRWRTWC</sequence>
<dbReference type="Proteomes" id="UP001363622">
    <property type="component" value="Unassembled WGS sequence"/>
</dbReference>
<comment type="caution">
    <text evidence="2">The sequence shown here is derived from an EMBL/GenBank/DDBJ whole genome shotgun (WGS) entry which is preliminary data.</text>
</comment>
<evidence type="ECO:0000256" key="1">
    <source>
        <dbReference type="SAM" id="MobiDB-lite"/>
    </source>
</evidence>
<feature type="region of interest" description="Disordered" evidence="1">
    <location>
        <begin position="80"/>
        <end position="110"/>
    </location>
</feature>
<feature type="compositionally biased region" description="Polar residues" evidence="1">
    <location>
        <begin position="84"/>
        <end position="95"/>
    </location>
</feature>
<evidence type="ECO:0000313" key="2">
    <source>
        <dbReference type="EMBL" id="KAK7513147.1"/>
    </source>
</evidence>
<gene>
    <name evidence="2" type="ORF">IWZ03DRAFT_47097</name>
</gene>
<feature type="compositionally biased region" description="Polar residues" evidence="1">
    <location>
        <begin position="22"/>
        <end position="41"/>
    </location>
</feature>
<evidence type="ECO:0000313" key="3">
    <source>
        <dbReference type="Proteomes" id="UP001363622"/>
    </source>
</evidence>
<accession>A0ABR1KGX4</accession>
<protein>
    <submittedName>
        <fullName evidence="2">Uncharacterized protein</fullName>
    </submittedName>
</protein>
<keyword evidence="3" id="KW-1185">Reference proteome</keyword>
<reference evidence="2 3" key="1">
    <citation type="submission" date="2024-04" db="EMBL/GenBank/DDBJ databases">
        <title>Phyllosticta paracitricarpa is synonymous to the EU quarantine fungus P. citricarpa based on phylogenomic analyses.</title>
        <authorList>
            <consortium name="Lawrence Berkeley National Laboratory"/>
            <person name="Van Ingen-Buijs V.A."/>
            <person name="Van Westerhoven A.C."/>
            <person name="Haridas S."/>
            <person name="Skiadas P."/>
            <person name="Martin F."/>
            <person name="Groenewald J.Z."/>
            <person name="Crous P.W."/>
            <person name="Seidl M.F."/>
        </authorList>
    </citation>
    <scope>NUCLEOTIDE SEQUENCE [LARGE SCALE GENOMIC DNA]</scope>
    <source>
        <strain evidence="2 3">CBS 123371</strain>
    </source>
</reference>
<dbReference type="EMBL" id="JBBPHU010000010">
    <property type="protein sequence ID" value="KAK7513147.1"/>
    <property type="molecule type" value="Genomic_DNA"/>
</dbReference>
<name>A0ABR1KGX4_9PEZI</name>
<feature type="region of interest" description="Disordered" evidence="1">
    <location>
        <begin position="1"/>
        <end position="41"/>
    </location>
</feature>
<proteinExistence type="predicted"/>